<dbReference type="InterPro" id="IPR039261">
    <property type="entry name" value="FNR_nucleotide-bd"/>
</dbReference>
<dbReference type="EMBL" id="JBHMAS010000049">
    <property type="protein sequence ID" value="MFB9781817.1"/>
    <property type="molecule type" value="Genomic_DNA"/>
</dbReference>
<dbReference type="Gene3D" id="2.40.30.10">
    <property type="entry name" value="Translation factors"/>
    <property type="match status" value="1"/>
</dbReference>
<dbReference type="InterPro" id="IPR007037">
    <property type="entry name" value="SIP_rossman_dom"/>
</dbReference>
<protein>
    <submittedName>
        <fullName evidence="2">Siderophore-interacting protein</fullName>
    </submittedName>
</protein>
<dbReference type="Pfam" id="PF08021">
    <property type="entry name" value="FAD_binding_9"/>
    <property type="match status" value="1"/>
</dbReference>
<evidence type="ECO:0000313" key="2">
    <source>
        <dbReference type="EMBL" id="MFB9781817.1"/>
    </source>
</evidence>
<name>A0ABV5XJK2_9NOCA</name>
<accession>A0ABV5XJK2</accession>
<dbReference type="PANTHER" id="PTHR30157">
    <property type="entry name" value="FERRIC REDUCTASE, NADPH-DEPENDENT"/>
    <property type="match status" value="1"/>
</dbReference>
<reference evidence="2 3" key="1">
    <citation type="submission" date="2024-09" db="EMBL/GenBank/DDBJ databases">
        <authorList>
            <person name="Sun Q."/>
            <person name="Mori K."/>
        </authorList>
    </citation>
    <scope>NUCLEOTIDE SEQUENCE [LARGE SCALE GENOMIC DNA]</scope>
    <source>
        <strain evidence="2 3">JCM 11411</strain>
    </source>
</reference>
<evidence type="ECO:0000259" key="1">
    <source>
        <dbReference type="PROSITE" id="PS51384"/>
    </source>
</evidence>
<dbReference type="SUPFAM" id="SSF63380">
    <property type="entry name" value="Riboflavin synthase domain-like"/>
    <property type="match status" value="1"/>
</dbReference>
<keyword evidence="3" id="KW-1185">Reference proteome</keyword>
<feature type="domain" description="FAD-binding FR-type" evidence="1">
    <location>
        <begin position="12"/>
        <end position="139"/>
    </location>
</feature>
<gene>
    <name evidence="2" type="ORF">ACFFQ6_19150</name>
</gene>
<dbReference type="Pfam" id="PF04954">
    <property type="entry name" value="SIP"/>
    <property type="match status" value="1"/>
</dbReference>
<dbReference type="InterPro" id="IPR039374">
    <property type="entry name" value="SIP_fam"/>
</dbReference>
<dbReference type="InterPro" id="IPR017927">
    <property type="entry name" value="FAD-bd_FR_type"/>
</dbReference>
<proteinExistence type="predicted"/>
<dbReference type="CDD" id="cd06193">
    <property type="entry name" value="siderophore_interacting"/>
    <property type="match status" value="1"/>
</dbReference>
<evidence type="ECO:0000313" key="3">
    <source>
        <dbReference type="Proteomes" id="UP001589587"/>
    </source>
</evidence>
<dbReference type="Gene3D" id="3.40.50.80">
    <property type="entry name" value="Nucleotide-binding domain of ferredoxin-NADP reductase (FNR) module"/>
    <property type="match status" value="1"/>
</dbReference>
<dbReference type="PROSITE" id="PS51384">
    <property type="entry name" value="FAD_FR"/>
    <property type="match status" value="1"/>
</dbReference>
<organism evidence="2 3">
    <name type="scientific">Rhodococcus baikonurensis</name>
    <dbReference type="NCBI Taxonomy" id="172041"/>
    <lineage>
        <taxon>Bacteria</taxon>
        <taxon>Bacillati</taxon>
        <taxon>Actinomycetota</taxon>
        <taxon>Actinomycetes</taxon>
        <taxon>Mycobacteriales</taxon>
        <taxon>Nocardiaceae</taxon>
        <taxon>Rhodococcus</taxon>
        <taxon>Rhodococcus erythropolis group</taxon>
    </lineage>
</organism>
<comment type="caution">
    <text evidence="2">The sequence shown here is derived from an EMBL/GenBank/DDBJ whole genome shotgun (WGS) entry which is preliminary data.</text>
</comment>
<sequence length="300" mass="33122">MQDTQTAIRPRFTTHRAVVTRKREIGPHFVRVTFGELRDYDCVGIAPKVKIFLPDDADHSAAARELTIPTVGVHGFEYPDDAPKPIVRTYTIRAHRRELCEVDIDFVVHSDGPAGRWVTNAVPGDVVGLTNAVGNQPLPELARSLLLLGDVSALPAIMTILESLTTDQEAITLLITDSPENEIPLEAAADGRARWIHGSDEETMIEELRQALSAHQPDYVWAAGEAGSLRGVRHLLRLDIGYSPMNSHIVGYWKRKADADEVADDVFARMHAAVAEGRNLTPQELDELTVDDVEFLSTKP</sequence>
<dbReference type="RefSeq" id="WP_317559347.1">
    <property type="nucleotide sequence ID" value="NZ_JBHMAS010000049.1"/>
</dbReference>
<dbReference type="InterPro" id="IPR017938">
    <property type="entry name" value="Riboflavin_synthase-like_b-brl"/>
</dbReference>
<dbReference type="InterPro" id="IPR013113">
    <property type="entry name" value="SIP_FAD-bd"/>
</dbReference>
<dbReference type="Proteomes" id="UP001589587">
    <property type="component" value="Unassembled WGS sequence"/>
</dbReference>
<dbReference type="PANTHER" id="PTHR30157:SF0">
    <property type="entry name" value="NADPH-DEPENDENT FERRIC-CHELATE REDUCTASE"/>
    <property type="match status" value="1"/>
</dbReference>